<evidence type="ECO:0000313" key="2">
    <source>
        <dbReference type="Proteomes" id="UP000515211"/>
    </source>
</evidence>
<keyword evidence="2" id="KW-1185">Reference proteome</keyword>
<feature type="compositionally biased region" description="Basic and acidic residues" evidence="1">
    <location>
        <begin position="42"/>
        <end position="51"/>
    </location>
</feature>
<feature type="compositionally biased region" description="Basic and acidic residues" evidence="1">
    <location>
        <begin position="190"/>
        <end position="200"/>
    </location>
</feature>
<name>A0A6P5NTP9_ARADU</name>
<feature type="region of interest" description="Disordered" evidence="1">
    <location>
        <begin position="79"/>
        <end position="108"/>
    </location>
</feature>
<reference evidence="2" key="1">
    <citation type="journal article" date="2016" name="Nat. Genet.">
        <title>The genome sequences of Arachis duranensis and Arachis ipaensis, the diploid ancestors of cultivated peanut.</title>
        <authorList>
            <person name="Bertioli D.J."/>
            <person name="Cannon S.B."/>
            <person name="Froenicke L."/>
            <person name="Huang G."/>
            <person name="Farmer A.D."/>
            <person name="Cannon E.K."/>
            <person name="Liu X."/>
            <person name="Gao D."/>
            <person name="Clevenger J."/>
            <person name="Dash S."/>
            <person name="Ren L."/>
            <person name="Moretzsohn M.C."/>
            <person name="Shirasawa K."/>
            <person name="Huang W."/>
            <person name="Vidigal B."/>
            <person name="Abernathy B."/>
            <person name="Chu Y."/>
            <person name="Niederhuth C.E."/>
            <person name="Umale P."/>
            <person name="Araujo A.C."/>
            <person name="Kozik A."/>
            <person name="Kim K.D."/>
            <person name="Burow M.D."/>
            <person name="Varshney R.K."/>
            <person name="Wang X."/>
            <person name="Zhang X."/>
            <person name="Barkley N."/>
            <person name="Guimaraes P.M."/>
            <person name="Isobe S."/>
            <person name="Guo B."/>
            <person name="Liao B."/>
            <person name="Stalker H.T."/>
            <person name="Schmitz R.J."/>
            <person name="Scheffler B.E."/>
            <person name="Leal-Bertioli S.C."/>
            <person name="Xun X."/>
            <person name="Jackson S.A."/>
            <person name="Michelmore R."/>
            <person name="Ozias-Akins P."/>
        </authorList>
    </citation>
    <scope>NUCLEOTIDE SEQUENCE [LARGE SCALE GENOMIC DNA]</scope>
    <source>
        <strain evidence="2">cv. V14167</strain>
    </source>
</reference>
<sequence length="263" mass="28568">MAIFLGGTGIRGDLPTAEQPLAATLQPSLLASAATHTRFPFIKEGKAEKQRGKTGNGTADLRREEGRCRRASLPSCCTREDERVRNGHGRERVTPPRSSRRNAGEGEADVLPKTASAAVFVGLGLLRSLLAVKPVAIAPSAISLPVLLSVKSIALLMLLNQAEEEGDSVVLSPRRTATREEPGCRCLSRRRGESPEEREGSCNVEGGRCGPVARAGTRPTAQSYRRRFHRRRTSLPSPENLTNVAGEPRCRCRRTLSLTHRSF</sequence>
<dbReference type="GeneID" id="110281588"/>
<dbReference type="Proteomes" id="UP000515211">
    <property type="component" value="Chromosome 5"/>
</dbReference>
<dbReference type="RefSeq" id="XP_020999610.1">
    <property type="nucleotide sequence ID" value="XM_021143951.2"/>
</dbReference>
<feature type="region of interest" description="Disordered" evidence="1">
    <location>
        <begin position="42"/>
        <end position="65"/>
    </location>
</feature>
<reference evidence="3" key="2">
    <citation type="submission" date="2025-08" db="UniProtKB">
        <authorList>
            <consortium name="RefSeq"/>
        </authorList>
    </citation>
    <scope>IDENTIFICATION</scope>
    <source>
        <tissue evidence="3">Whole plant</tissue>
    </source>
</reference>
<organism evidence="2 3">
    <name type="scientific">Arachis duranensis</name>
    <name type="common">Wild peanut</name>
    <dbReference type="NCBI Taxonomy" id="130453"/>
    <lineage>
        <taxon>Eukaryota</taxon>
        <taxon>Viridiplantae</taxon>
        <taxon>Streptophyta</taxon>
        <taxon>Embryophyta</taxon>
        <taxon>Tracheophyta</taxon>
        <taxon>Spermatophyta</taxon>
        <taxon>Magnoliopsida</taxon>
        <taxon>eudicotyledons</taxon>
        <taxon>Gunneridae</taxon>
        <taxon>Pentapetalae</taxon>
        <taxon>rosids</taxon>
        <taxon>fabids</taxon>
        <taxon>Fabales</taxon>
        <taxon>Fabaceae</taxon>
        <taxon>Papilionoideae</taxon>
        <taxon>50 kb inversion clade</taxon>
        <taxon>dalbergioids sensu lato</taxon>
        <taxon>Dalbergieae</taxon>
        <taxon>Pterocarpus clade</taxon>
        <taxon>Arachis</taxon>
    </lineage>
</organism>
<protein>
    <submittedName>
        <fullName evidence="3">Uncharacterized protein LOC110281588</fullName>
    </submittedName>
</protein>
<feature type="compositionally biased region" description="Basic residues" evidence="1">
    <location>
        <begin position="224"/>
        <end position="233"/>
    </location>
</feature>
<feature type="region of interest" description="Disordered" evidence="1">
    <location>
        <begin position="189"/>
        <end position="241"/>
    </location>
</feature>
<dbReference type="KEGG" id="adu:110281588"/>
<accession>A0A6P5NTP9</accession>
<evidence type="ECO:0000256" key="1">
    <source>
        <dbReference type="SAM" id="MobiDB-lite"/>
    </source>
</evidence>
<feature type="compositionally biased region" description="Basic and acidic residues" evidence="1">
    <location>
        <begin position="79"/>
        <end position="94"/>
    </location>
</feature>
<proteinExistence type="predicted"/>
<evidence type="ECO:0000313" key="3">
    <source>
        <dbReference type="RefSeq" id="XP_020999610.1"/>
    </source>
</evidence>
<dbReference type="AlphaFoldDB" id="A0A6P5NTP9"/>
<gene>
    <name evidence="3" type="primary">LOC110281588</name>
</gene>